<dbReference type="RefSeq" id="WP_230666137.1">
    <property type="nucleotide sequence ID" value="NZ_JAJNAY010000001.1"/>
</dbReference>
<accession>A0A9Q3UWM3</accession>
<dbReference type="EMBL" id="JAJNAY010000001">
    <property type="protein sequence ID" value="MCD1115263.1"/>
    <property type="molecule type" value="Genomic_DNA"/>
</dbReference>
<name>A0A9Q3UWM3_9FLAO</name>
<sequence length="120" mass="13890">MPLKQPQKIRVNFDDLVEANHTAEELLAYNGQLFTGYAVLGYHPNGNIESEEEFRDGITMGWVNQYYSNGNIKRETLCFTSNQNSIAFNKYDVNGNKTDSYILISQENYNKIIKKYHLLD</sequence>
<evidence type="ECO:0000313" key="2">
    <source>
        <dbReference type="Proteomes" id="UP001108025"/>
    </source>
</evidence>
<protein>
    <submittedName>
        <fullName evidence="1">Uncharacterized protein</fullName>
    </submittedName>
</protein>
<proteinExistence type="predicted"/>
<gene>
    <name evidence="1" type="ORF">LO744_00025</name>
</gene>
<dbReference type="SUPFAM" id="SSF82185">
    <property type="entry name" value="Histone H3 K4-specific methyltransferase SET7/9 N-terminal domain"/>
    <property type="match status" value="1"/>
</dbReference>
<organism evidence="1 2">
    <name type="scientific">Chryseobacterium turcicum</name>
    <dbReference type="NCBI Taxonomy" id="2898076"/>
    <lineage>
        <taxon>Bacteria</taxon>
        <taxon>Pseudomonadati</taxon>
        <taxon>Bacteroidota</taxon>
        <taxon>Flavobacteriia</taxon>
        <taxon>Flavobacteriales</taxon>
        <taxon>Weeksellaceae</taxon>
        <taxon>Chryseobacterium group</taxon>
        <taxon>Chryseobacterium</taxon>
    </lineage>
</organism>
<keyword evidence="2" id="KW-1185">Reference proteome</keyword>
<comment type="caution">
    <text evidence="1">The sequence shown here is derived from an EMBL/GenBank/DDBJ whole genome shotgun (WGS) entry which is preliminary data.</text>
</comment>
<dbReference type="Gene3D" id="3.90.930.1">
    <property type="match status" value="1"/>
</dbReference>
<dbReference type="Proteomes" id="UP001108025">
    <property type="component" value="Unassembled WGS sequence"/>
</dbReference>
<reference evidence="1" key="1">
    <citation type="submission" date="2021-11" db="EMBL/GenBank/DDBJ databases">
        <title>Description of novel Chryseobacterium species.</title>
        <authorList>
            <person name="Saticioglu I.B."/>
            <person name="Ay H."/>
            <person name="Altun S."/>
            <person name="Duman M."/>
        </authorList>
    </citation>
    <scope>NUCLEOTIDE SEQUENCE</scope>
    <source>
        <strain evidence="1">C-17</strain>
    </source>
</reference>
<evidence type="ECO:0000313" key="1">
    <source>
        <dbReference type="EMBL" id="MCD1115263.1"/>
    </source>
</evidence>
<dbReference type="AlphaFoldDB" id="A0A9Q3UWM3"/>